<organism evidence="3 4">
    <name type="scientific">Antribacter soli</name>
    <dbReference type="NCBI Taxonomy" id="2910976"/>
    <lineage>
        <taxon>Bacteria</taxon>
        <taxon>Bacillati</taxon>
        <taxon>Actinomycetota</taxon>
        <taxon>Actinomycetes</taxon>
        <taxon>Micrococcales</taxon>
        <taxon>Promicromonosporaceae</taxon>
        <taxon>Antribacter</taxon>
    </lineage>
</organism>
<keyword evidence="1" id="KW-0472">Membrane</keyword>
<keyword evidence="1" id="KW-0812">Transmembrane</keyword>
<keyword evidence="1" id="KW-1133">Transmembrane helix</keyword>
<dbReference type="Proteomes" id="UP001165405">
    <property type="component" value="Unassembled WGS sequence"/>
</dbReference>
<evidence type="ECO:0000256" key="1">
    <source>
        <dbReference type="SAM" id="Phobius"/>
    </source>
</evidence>
<evidence type="ECO:0000313" key="4">
    <source>
        <dbReference type="Proteomes" id="UP001165405"/>
    </source>
</evidence>
<dbReference type="EMBL" id="JAKGSG010000020">
    <property type="protein sequence ID" value="MCF4120406.1"/>
    <property type="molecule type" value="Genomic_DNA"/>
</dbReference>
<protein>
    <submittedName>
        <fullName evidence="3">Pilus assembly protein TadG-related protein</fullName>
    </submittedName>
</protein>
<comment type="caution">
    <text evidence="3">The sequence shown here is derived from an EMBL/GenBank/DDBJ whole genome shotgun (WGS) entry which is preliminary data.</text>
</comment>
<feature type="domain" description="Putative Flp pilus-assembly TadG-like N-terminal" evidence="2">
    <location>
        <begin position="33"/>
        <end position="79"/>
    </location>
</feature>
<proteinExistence type="predicted"/>
<dbReference type="InterPro" id="IPR028087">
    <property type="entry name" value="Tad_N"/>
</dbReference>
<feature type="transmembrane region" description="Helical" evidence="1">
    <location>
        <begin position="34"/>
        <end position="53"/>
    </location>
</feature>
<dbReference type="AlphaFoldDB" id="A0AA41U6G0"/>
<evidence type="ECO:0000259" key="2">
    <source>
        <dbReference type="Pfam" id="PF13400"/>
    </source>
</evidence>
<sequence>MRQGTRWWSRGPHVPVAAVAGAGRRRARDDRGEVSILAAGLVPALIIAIGLVVDGGGKLQAEDEAEYVAEQAARAAAQQVGIAALQRGDAPVIDPVAAVTAAQQTLDAAGVVGAVDAVNGATVRVSTEVTYRTKFLPLIGIHELTATATAEARAVRGIGEEAP</sequence>
<keyword evidence="4" id="KW-1185">Reference proteome</keyword>
<dbReference type="Pfam" id="PF13400">
    <property type="entry name" value="Tad"/>
    <property type="match status" value="1"/>
</dbReference>
<evidence type="ECO:0000313" key="3">
    <source>
        <dbReference type="EMBL" id="MCF4120406.1"/>
    </source>
</evidence>
<dbReference type="RefSeq" id="WP_236088176.1">
    <property type="nucleotide sequence ID" value="NZ_JAKGSG010000020.1"/>
</dbReference>
<accession>A0AA41U6G0</accession>
<reference evidence="3" key="1">
    <citation type="submission" date="2022-01" db="EMBL/GenBank/DDBJ databases">
        <title>Antribacter sp. nov., isolated from Guizhou of China.</title>
        <authorList>
            <person name="Chengliang C."/>
            <person name="Ya Z."/>
        </authorList>
    </citation>
    <scope>NUCLEOTIDE SEQUENCE</scope>
    <source>
        <strain evidence="3">KLBMP 9083</strain>
    </source>
</reference>
<name>A0AA41U6G0_9MICO</name>
<gene>
    <name evidence="3" type="ORF">L1785_05385</name>
</gene>